<proteinExistence type="predicted"/>
<dbReference type="EnsemblPlants" id="LPERR03G34950.3">
    <property type="protein sequence ID" value="LPERR03G34950.3"/>
    <property type="gene ID" value="LPERR03G34950"/>
</dbReference>
<dbReference type="Gramene" id="LPERR03G34950.3">
    <property type="protein sequence ID" value="LPERR03G34950.3"/>
    <property type="gene ID" value="LPERR03G34950"/>
</dbReference>
<keyword evidence="2" id="KW-1185">Reference proteome</keyword>
<dbReference type="AlphaFoldDB" id="A0A0D9W1E7"/>
<protein>
    <submittedName>
        <fullName evidence="1">Uncharacterized protein</fullName>
    </submittedName>
</protein>
<name>A0A0D9W1E7_9ORYZ</name>
<dbReference type="Proteomes" id="UP000032180">
    <property type="component" value="Chromosome 3"/>
</dbReference>
<reference evidence="1 2" key="1">
    <citation type="submission" date="2012-08" db="EMBL/GenBank/DDBJ databases">
        <title>Oryza genome evolution.</title>
        <authorList>
            <person name="Wing R.A."/>
        </authorList>
    </citation>
    <scope>NUCLEOTIDE SEQUENCE</scope>
</reference>
<reference evidence="2" key="2">
    <citation type="submission" date="2013-12" db="EMBL/GenBank/DDBJ databases">
        <authorList>
            <person name="Yu Y."/>
            <person name="Lee S."/>
            <person name="de Baynast K."/>
            <person name="Wissotski M."/>
            <person name="Liu L."/>
            <person name="Talag J."/>
            <person name="Goicoechea J."/>
            <person name="Angelova A."/>
            <person name="Jetty R."/>
            <person name="Kudrna D."/>
            <person name="Golser W."/>
            <person name="Rivera L."/>
            <person name="Zhang J."/>
            <person name="Wing R."/>
        </authorList>
    </citation>
    <scope>NUCLEOTIDE SEQUENCE</scope>
</reference>
<dbReference type="HOGENOM" id="CLU_2515919_0_0_1"/>
<reference evidence="1" key="3">
    <citation type="submission" date="2015-04" db="UniProtKB">
        <authorList>
            <consortium name="EnsemblPlants"/>
        </authorList>
    </citation>
    <scope>IDENTIFICATION</scope>
</reference>
<organism evidence="1 2">
    <name type="scientific">Leersia perrieri</name>
    <dbReference type="NCBI Taxonomy" id="77586"/>
    <lineage>
        <taxon>Eukaryota</taxon>
        <taxon>Viridiplantae</taxon>
        <taxon>Streptophyta</taxon>
        <taxon>Embryophyta</taxon>
        <taxon>Tracheophyta</taxon>
        <taxon>Spermatophyta</taxon>
        <taxon>Magnoliopsida</taxon>
        <taxon>Liliopsida</taxon>
        <taxon>Poales</taxon>
        <taxon>Poaceae</taxon>
        <taxon>BOP clade</taxon>
        <taxon>Oryzoideae</taxon>
        <taxon>Oryzeae</taxon>
        <taxon>Oryzinae</taxon>
        <taxon>Leersia</taxon>
    </lineage>
</organism>
<evidence type="ECO:0000313" key="2">
    <source>
        <dbReference type="Proteomes" id="UP000032180"/>
    </source>
</evidence>
<accession>A0A0D9W1E7</accession>
<sequence length="85" mass="8848">MAEEFWCAVADAKTLQKEVQQRVGSREGMVHTRAIVGVLPVTLASSPLPAPAIAGAAFAVPLLPAPAQWSLELVENCTGALAARP</sequence>
<evidence type="ECO:0000313" key="1">
    <source>
        <dbReference type="EnsemblPlants" id="LPERR03G34950.3"/>
    </source>
</evidence>